<dbReference type="InterPro" id="IPR019734">
    <property type="entry name" value="TPR_rpt"/>
</dbReference>
<name>A0A0F8YXP7_9ZZZZ</name>
<keyword evidence="1" id="KW-0812">Transmembrane</keyword>
<reference evidence="2" key="1">
    <citation type="journal article" date="2015" name="Nature">
        <title>Complex archaea that bridge the gap between prokaryotes and eukaryotes.</title>
        <authorList>
            <person name="Spang A."/>
            <person name="Saw J.H."/>
            <person name="Jorgensen S.L."/>
            <person name="Zaremba-Niedzwiedzka K."/>
            <person name="Martijn J."/>
            <person name="Lind A.E."/>
            <person name="van Eijk R."/>
            <person name="Schleper C."/>
            <person name="Guy L."/>
            <person name="Ettema T.J."/>
        </authorList>
    </citation>
    <scope>NUCLEOTIDE SEQUENCE</scope>
</reference>
<dbReference type="SMART" id="SM00028">
    <property type="entry name" value="TPR"/>
    <property type="match status" value="1"/>
</dbReference>
<dbReference type="PROSITE" id="PS50005">
    <property type="entry name" value="TPR"/>
    <property type="match status" value="1"/>
</dbReference>
<dbReference type="Gene3D" id="1.25.40.10">
    <property type="entry name" value="Tetratricopeptide repeat domain"/>
    <property type="match status" value="1"/>
</dbReference>
<evidence type="ECO:0000313" key="2">
    <source>
        <dbReference type="EMBL" id="KKK58819.1"/>
    </source>
</evidence>
<feature type="non-terminal residue" evidence="2">
    <location>
        <position position="120"/>
    </location>
</feature>
<comment type="caution">
    <text evidence="2">The sequence shown here is derived from an EMBL/GenBank/DDBJ whole genome shotgun (WGS) entry which is preliminary data.</text>
</comment>
<organism evidence="2">
    <name type="scientific">marine sediment metagenome</name>
    <dbReference type="NCBI Taxonomy" id="412755"/>
    <lineage>
        <taxon>unclassified sequences</taxon>
        <taxon>metagenomes</taxon>
        <taxon>ecological metagenomes</taxon>
    </lineage>
</organism>
<feature type="transmembrane region" description="Helical" evidence="1">
    <location>
        <begin position="21"/>
        <end position="43"/>
    </location>
</feature>
<evidence type="ECO:0000256" key="1">
    <source>
        <dbReference type="SAM" id="Phobius"/>
    </source>
</evidence>
<protein>
    <submittedName>
        <fullName evidence="2">Uncharacterized protein</fullName>
    </submittedName>
</protein>
<keyword evidence="1" id="KW-1133">Transmembrane helix</keyword>
<gene>
    <name evidence="2" type="ORF">LCGC14_3040580</name>
</gene>
<sequence length="120" mass="14031">MRSLEGSTTYKQSGSNTRLETLLRVVLVLILIIVISLAGYFLLKFFQERNRPPRTYYEYQLAIWKNTLSRYPKSPDVHTNLGYVYLKMGEEARGLEYFNSALKIDKNFAPALYNLGLYHR</sequence>
<accession>A0A0F8YXP7</accession>
<dbReference type="EMBL" id="LAZR01063785">
    <property type="protein sequence ID" value="KKK58819.1"/>
    <property type="molecule type" value="Genomic_DNA"/>
</dbReference>
<dbReference type="InterPro" id="IPR011990">
    <property type="entry name" value="TPR-like_helical_dom_sf"/>
</dbReference>
<dbReference type="SUPFAM" id="SSF48452">
    <property type="entry name" value="TPR-like"/>
    <property type="match status" value="1"/>
</dbReference>
<dbReference type="AlphaFoldDB" id="A0A0F8YXP7"/>
<keyword evidence="1" id="KW-0472">Membrane</keyword>
<proteinExistence type="predicted"/>